<name>A0A2I1PD78_9MICO</name>
<comment type="caution">
    <text evidence="1">The sequence shown here is derived from an EMBL/GenBank/DDBJ whole genome shotgun (WGS) entry which is preliminary data.</text>
</comment>
<accession>A0A2I1PD78</accession>
<dbReference type="RefSeq" id="WP_101849061.1">
    <property type="nucleotide sequence ID" value="NZ_PKIZ01000002.1"/>
</dbReference>
<proteinExistence type="predicted"/>
<dbReference type="AlphaFoldDB" id="A0A2I1PD78"/>
<gene>
    <name evidence="1" type="ORF">CYJ76_01645</name>
</gene>
<evidence type="ECO:0008006" key="3">
    <source>
        <dbReference type="Google" id="ProtNLM"/>
    </source>
</evidence>
<dbReference type="Proteomes" id="UP000234206">
    <property type="component" value="Unassembled WGS sequence"/>
</dbReference>
<protein>
    <recommendedName>
        <fullName evidence="3">Bacteriocin biosynthesis cyclodehydratase domain-containing protein</fullName>
    </recommendedName>
</protein>
<evidence type="ECO:0000313" key="1">
    <source>
        <dbReference type="EMBL" id="PKZ42598.1"/>
    </source>
</evidence>
<reference evidence="1 2" key="1">
    <citation type="submission" date="2017-12" db="EMBL/GenBank/DDBJ databases">
        <title>Phylogenetic diversity of female urinary microbiome.</title>
        <authorList>
            <person name="Thomas-White K."/>
            <person name="Wolfe A.J."/>
        </authorList>
    </citation>
    <scope>NUCLEOTIDE SEQUENCE [LARGE SCALE GENOMIC DNA]</scope>
    <source>
        <strain evidence="1 2">UMB1298</strain>
    </source>
</reference>
<dbReference type="OrthoDB" id="5114500at2"/>
<evidence type="ECO:0000313" key="2">
    <source>
        <dbReference type="Proteomes" id="UP000234206"/>
    </source>
</evidence>
<dbReference type="EMBL" id="PKIZ01000002">
    <property type="protein sequence ID" value="PKZ42598.1"/>
    <property type="molecule type" value="Genomic_DNA"/>
</dbReference>
<dbReference type="Gene3D" id="3.40.50.720">
    <property type="entry name" value="NAD(P)-binding Rossmann-like Domain"/>
    <property type="match status" value="1"/>
</dbReference>
<sequence>MVDLVRLPHSLRPLVRADGVVQLGSPPGRCLEVDGLTPAEVRYLTSLAGPASERSDRAAALAAGLDEEARERLVERLRRLDAVLDVSDPPRARAMCGARRDRLRAAVQRMQAAGGTGGWDRVEARDRATVVVDDLAGWAGDVAVDRVLHGLRDRLREGGVGQVLGPVEAPRWWHGLGDHGAVESAQLVVPVLTTRTAAVDLRRLVETGIPHLPVVVTPGWVGIGPLAVPGAACAECVVRHEVPPEQLALEWGGPQAESPTLEHLAPVGQTPVDLVEWAVRWGARTALWVLDTSDGPGTADGTAERATTRVSVVAHSPVPRVERFAVHPDCWCTGRRATA</sequence>
<keyword evidence="2" id="KW-1185">Reference proteome</keyword>
<organism evidence="1 2">
    <name type="scientific">Kytococcus schroeteri</name>
    <dbReference type="NCBI Taxonomy" id="138300"/>
    <lineage>
        <taxon>Bacteria</taxon>
        <taxon>Bacillati</taxon>
        <taxon>Actinomycetota</taxon>
        <taxon>Actinomycetes</taxon>
        <taxon>Micrococcales</taxon>
        <taxon>Kytococcaceae</taxon>
        <taxon>Kytococcus</taxon>
    </lineage>
</organism>